<protein>
    <submittedName>
        <fullName evidence="5">AraC family transcriptional regulator</fullName>
    </submittedName>
</protein>
<dbReference type="Pfam" id="PF12833">
    <property type="entry name" value="HTH_18"/>
    <property type="match status" value="1"/>
</dbReference>
<proteinExistence type="predicted"/>
<dbReference type="GO" id="GO:0043565">
    <property type="term" value="F:sequence-specific DNA binding"/>
    <property type="evidence" value="ECO:0007669"/>
    <property type="project" value="InterPro"/>
</dbReference>
<dbReference type="RefSeq" id="WP_059308733.1">
    <property type="nucleotide sequence ID" value="NZ_CBCXZU010000001.1"/>
</dbReference>
<feature type="domain" description="HTH araC/xylS-type" evidence="4">
    <location>
        <begin position="202"/>
        <end position="298"/>
    </location>
</feature>
<keyword evidence="2" id="KW-0238">DNA-binding</keyword>
<keyword evidence="1" id="KW-0805">Transcription regulation</keyword>
<evidence type="ECO:0000313" key="6">
    <source>
        <dbReference type="EMBL" id="MEC3939371.1"/>
    </source>
</evidence>
<name>A0A9X3Y9M0_9ENTR</name>
<dbReference type="EMBL" id="JAYMCU010000151">
    <property type="protein sequence ID" value="MEC3939371.1"/>
    <property type="molecule type" value="Genomic_DNA"/>
</dbReference>
<dbReference type="AlphaFoldDB" id="A0A9X3Y9M0"/>
<evidence type="ECO:0000313" key="5">
    <source>
        <dbReference type="EMBL" id="MDC6637924.1"/>
    </source>
</evidence>
<evidence type="ECO:0000259" key="4">
    <source>
        <dbReference type="PROSITE" id="PS01124"/>
    </source>
</evidence>
<dbReference type="InterPro" id="IPR032783">
    <property type="entry name" value="AraC_lig"/>
</dbReference>
<keyword evidence="8" id="KW-1185">Reference proteome</keyword>
<dbReference type="Proteomes" id="UP001357437">
    <property type="component" value="Unassembled WGS sequence"/>
</dbReference>
<reference evidence="6 8" key="2">
    <citation type="submission" date="2024-01" db="EMBL/GenBank/DDBJ databases">
        <title>Comparative Genomics of Leclercia adecarboxylata Strains Isolated from Several Sources.</title>
        <authorList>
            <person name="Yescas-Zazueta V."/>
            <person name="Balbuena-Alonso M.G."/>
            <person name="Valencia D."/>
            <person name="Mendez-Pfeiffer P.A."/>
            <person name="Ballesteros-Monrreal M.G."/>
            <person name="Rocha-Gracia R.D.C."/>
            <person name="Barrios-Villa E."/>
        </authorList>
    </citation>
    <scope>NUCLEOTIDE SEQUENCE [LARGE SCALE GENOMIC DNA]</scope>
    <source>
        <strain evidence="6 8">33MEM</strain>
    </source>
</reference>
<dbReference type="PANTHER" id="PTHR46796:SF7">
    <property type="entry name" value="ARAC FAMILY TRANSCRIPTIONAL REGULATOR"/>
    <property type="match status" value="1"/>
</dbReference>
<gene>
    <name evidence="5" type="ORF">OEZ79_06700</name>
    <name evidence="6" type="ORF">VOF76_24955</name>
</gene>
<comment type="caution">
    <text evidence="5">The sequence shown here is derived from an EMBL/GenBank/DDBJ whole genome shotgun (WGS) entry which is preliminary data.</text>
</comment>
<dbReference type="Pfam" id="PF12852">
    <property type="entry name" value="Cupin_6"/>
    <property type="match status" value="1"/>
</dbReference>
<dbReference type="KEGG" id="lax:APT61_18715"/>
<dbReference type="PROSITE" id="PS01124">
    <property type="entry name" value="HTH_ARAC_FAMILY_2"/>
    <property type="match status" value="1"/>
</dbReference>
<dbReference type="GO" id="GO:0003700">
    <property type="term" value="F:DNA-binding transcription factor activity"/>
    <property type="evidence" value="ECO:0007669"/>
    <property type="project" value="InterPro"/>
</dbReference>
<dbReference type="InterPro" id="IPR018060">
    <property type="entry name" value="HTH_AraC"/>
</dbReference>
<dbReference type="InterPro" id="IPR009057">
    <property type="entry name" value="Homeodomain-like_sf"/>
</dbReference>
<dbReference type="SUPFAM" id="SSF51215">
    <property type="entry name" value="Regulatory protein AraC"/>
    <property type="match status" value="1"/>
</dbReference>
<sequence length="298" mass="32658">MDPLSELLSLLKPQSYASGGLALKQNMAIVWPHHEGIKCYSVVSGQCWLSVEGIADNLLLTTGDCYLLPPGPSFTLATSLSVEPVDFCTLRAERKLGNTADGGGPDGCFVVGGHFVLSGHHASMLLGALPPIVHIKKEVDKTAMRWSLEHMTKEVLNPQPGSALIIQQMAYTMLIQALRLHLCDESRSSVGWLFALADKQLSAAISTMHSDPGHNWTLQTLAENIGMSRSSFARHFKEKVGTSPMEYLTRWRMLLACDRLKNTSNSVALIANAMGYESESAFGKAFKRVMGYSPRQHR</sequence>
<dbReference type="OrthoDB" id="9783876at2"/>
<dbReference type="SMART" id="SM00342">
    <property type="entry name" value="HTH_ARAC"/>
    <property type="match status" value="1"/>
</dbReference>
<dbReference type="EMBL" id="JAOURS010000005">
    <property type="protein sequence ID" value="MDC6637924.1"/>
    <property type="molecule type" value="Genomic_DNA"/>
</dbReference>
<dbReference type="PANTHER" id="PTHR46796">
    <property type="entry name" value="HTH-TYPE TRANSCRIPTIONAL ACTIVATOR RHAS-RELATED"/>
    <property type="match status" value="1"/>
</dbReference>
<reference evidence="5" key="1">
    <citation type="journal article" date="2023" name="Genes Genomics">
        <title>Genomic insights of Leclercia adecarboxylata strains linked to an outbreak in public hospitals in Mexico.</title>
        <authorList>
            <person name="Barrios-Villa E."/>
            <person name="Pacheco-Flores B."/>
            <person name="Lozano-Zarain P."/>
            <person name="Del Campo-Ortega R."/>
            <person name="de Jesus Ascencio-Montiel I."/>
            <person name="Gonzalez-Leon M."/>
            <person name="Camorlinga-Ponce M."/>
            <person name="Gaytan Cervantes F.J."/>
            <person name="Gonzalez Torres C."/>
            <person name="Aguilar E."/>
            <person name="Gonzalez Ibarra J."/>
            <person name="Torres Lopez F.J."/>
            <person name="Rosas-Vargas H."/>
            <person name="Gonzalez-Bonilla C.R."/>
            <person name="Del Carmen Rocha-Gracia R."/>
        </authorList>
    </citation>
    <scope>NUCLEOTIDE SEQUENCE</scope>
    <source>
        <strain evidence="5">Lac40</strain>
    </source>
</reference>
<dbReference type="Gene3D" id="1.10.10.60">
    <property type="entry name" value="Homeodomain-like"/>
    <property type="match status" value="2"/>
</dbReference>
<dbReference type="GeneID" id="30333969"/>
<dbReference type="Proteomes" id="UP001149314">
    <property type="component" value="Unassembled WGS sequence"/>
</dbReference>
<evidence type="ECO:0000256" key="1">
    <source>
        <dbReference type="ARBA" id="ARBA00023015"/>
    </source>
</evidence>
<accession>A0A9X3Y9M0</accession>
<evidence type="ECO:0000256" key="2">
    <source>
        <dbReference type="ARBA" id="ARBA00023125"/>
    </source>
</evidence>
<evidence type="ECO:0000313" key="7">
    <source>
        <dbReference type="Proteomes" id="UP001149314"/>
    </source>
</evidence>
<keyword evidence="3" id="KW-0804">Transcription</keyword>
<evidence type="ECO:0000256" key="3">
    <source>
        <dbReference type="ARBA" id="ARBA00023163"/>
    </source>
</evidence>
<organism evidence="5 7">
    <name type="scientific">Leclercia adecarboxylata</name>
    <dbReference type="NCBI Taxonomy" id="83655"/>
    <lineage>
        <taxon>Bacteria</taxon>
        <taxon>Pseudomonadati</taxon>
        <taxon>Pseudomonadota</taxon>
        <taxon>Gammaproteobacteria</taxon>
        <taxon>Enterobacterales</taxon>
        <taxon>Enterobacteriaceae</taxon>
        <taxon>Leclercia</taxon>
    </lineage>
</organism>
<dbReference type="InterPro" id="IPR050204">
    <property type="entry name" value="AraC_XylS_family_regulators"/>
</dbReference>
<dbReference type="InterPro" id="IPR037923">
    <property type="entry name" value="HTH-like"/>
</dbReference>
<evidence type="ECO:0000313" key="8">
    <source>
        <dbReference type="Proteomes" id="UP001357437"/>
    </source>
</evidence>
<dbReference type="SUPFAM" id="SSF46689">
    <property type="entry name" value="Homeodomain-like"/>
    <property type="match status" value="2"/>
</dbReference>